<evidence type="ECO:0000259" key="3">
    <source>
        <dbReference type="Pfam" id="PF04069"/>
    </source>
</evidence>
<protein>
    <submittedName>
        <fullName evidence="4">ABC transporter substrate-binding protein</fullName>
    </submittedName>
</protein>
<feature type="compositionally biased region" description="Gly residues" evidence="1">
    <location>
        <begin position="33"/>
        <end position="45"/>
    </location>
</feature>
<sequence>MFTKRRNGVALGLLAAGAALTLAACSSSDPLTGEGGGSDSDGGSGDSQSIAIGSAGFAESEIIAEIYAQALEANDYTVERTMQIGQRDAYVAALEDGSIDLVPDYSGNLLQFYAPDSEAVTSDEVYTALGDALPDGYEVLEQSAAEDKDSYNVTAEFAEQYGLESLTDLMTVDVPLIVGGNPELAERPYGPTGLQEIYGVPSGNIQFEPISDSGGPLTVQALLDGTVNLANIYTTTPAIADNGLVTLEDPENMILPQNVLPLINSDAATDEVAEILDAVSAELTTEDLIELNGRNQGDEKAAPATLATDWLADKGLFQ</sequence>
<dbReference type="RefSeq" id="WP_127049244.1">
    <property type="nucleotide sequence ID" value="NZ_RZGZ01000002.1"/>
</dbReference>
<gene>
    <name evidence="4" type="ORF">ELQ94_08800</name>
</gene>
<dbReference type="EMBL" id="RZGZ01000002">
    <property type="protein sequence ID" value="RUR01575.1"/>
    <property type="molecule type" value="Genomic_DNA"/>
</dbReference>
<dbReference type="GO" id="GO:0043190">
    <property type="term" value="C:ATP-binding cassette (ABC) transporter complex"/>
    <property type="evidence" value="ECO:0007669"/>
    <property type="project" value="InterPro"/>
</dbReference>
<feature type="region of interest" description="Disordered" evidence="1">
    <location>
        <begin position="30"/>
        <end position="50"/>
    </location>
</feature>
<comment type="caution">
    <text evidence="4">The sequence shown here is derived from an EMBL/GenBank/DDBJ whole genome shotgun (WGS) entry which is preliminary data.</text>
</comment>
<dbReference type="Gene3D" id="3.40.190.10">
    <property type="entry name" value="Periplasmic binding protein-like II"/>
    <property type="match status" value="1"/>
</dbReference>
<keyword evidence="5" id="KW-1185">Reference proteome</keyword>
<organism evidence="4 5">
    <name type="scientific">Labedella endophytica</name>
    <dbReference type="NCBI Taxonomy" id="1523160"/>
    <lineage>
        <taxon>Bacteria</taxon>
        <taxon>Bacillati</taxon>
        <taxon>Actinomycetota</taxon>
        <taxon>Actinomycetes</taxon>
        <taxon>Micrococcales</taxon>
        <taxon>Microbacteriaceae</taxon>
        <taxon>Labedella</taxon>
    </lineage>
</organism>
<feature type="domain" description="ABC-type glycine betaine transport system substrate-binding" evidence="3">
    <location>
        <begin position="49"/>
        <end position="312"/>
    </location>
</feature>
<dbReference type="SUPFAM" id="SSF53850">
    <property type="entry name" value="Periplasmic binding protein-like II"/>
    <property type="match status" value="1"/>
</dbReference>
<reference evidence="4 5" key="1">
    <citation type="submission" date="2018-12" db="EMBL/GenBank/DDBJ databases">
        <authorList>
            <person name="Li F."/>
        </authorList>
    </citation>
    <scope>NUCLEOTIDE SEQUENCE [LARGE SCALE GENOMIC DNA]</scope>
    <source>
        <strain evidence="4 5">EGI 6500705</strain>
    </source>
</reference>
<dbReference type="AlphaFoldDB" id="A0A3S0XNQ4"/>
<keyword evidence="2" id="KW-0732">Signal</keyword>
<dbReference type="OrthoDB" id="9781705at2"/>
<dbReference type="Gene3D" id="3.40.190.120">
    <property type="entry name" value="Osmoprotection protein (prox), domain 2"/>
    <property type="match status" value="1"/>
</dbReference>
<evidence type="ECO:0000313" key="4">
    <source>
        <dbReference type="EMBL" id="RUR01575.1"/>
    </source>
</evidence>
<dbReference type="Proteomes" id="UP000274909">
    <property type="component" value="Unassembled WGS sequence"/>
</dbReference>
<evidence type="ECO:0000256" key="1">
    <source>
        <dbReference type="SAM" id="MobiDB-lite"/>
    </source>
</evidence>
<feature type="chain" id="PRO_5039181585" evidence="2">
    <location>
        <begin position="24"/>
        <end position="318"/>
    </location>
</feature>
<evidence type="ECO:0000256" key="2">
    <source>
        <dbReference type="SAM" id="SignalP"/>
    </source>
</evidence>
<feature type="signal peptide" evidence="2">
    <location>
        <begin position="1"/>
        <end position="23"/>
    </location>
</feature>
<name>A0A3S0XNQ4_9MICO</name>
<accession>A0A3S0XNQ4</accession>
<dbReference type="PROSITE" id="PS51257">
    <property type="entry name" value="PROKAR_LIPOPROTEIN"/>
    <property type="match status" value="1"/>
</dbReference>
<dbReference type="CDD" id="cd13606">
    <property type="entry name" value="PBP2_ProX_like"/>
    <property type="match status" value="1"/>
</dbReference>
<dbReference type="GO" id="GO:0022857">
    <property type="term" value="F:transmembrane transporter activity"/>
    <property type="evidence" value="ECO:0007669"/>
    <property type="project" value="InterPro"/>
</dbReference>
<dbReference type="Pfam" id="PF04069">
    <property type="entry name" value="OpuAC"/>
    <property type="match status" value="1"/>
</dbReference>
<evidence type="ECO:0000313" key="5">
    <source>
        <dbReference type="Proteomes" id="UP000274909"/>
    </source>
</evidence>
<proteinExistence type="predicted"/>
<dbReference type="InterPro" id="IPR007210">
    <property type="entry name" value="ABC_Gly_betaine_transp_sub-bd"/>
</dbReference>